<dbReference type="InterPro" id="IPR040911">
    <property type="entry name" value="Exostosin_GT47"/>
</dbReference>
<keyword evidence="4" id="KW-0812">Transmembrane</keyword>
<keyword evidence="8" id="KW-1185">Reference proteome</keyword>
<evidence type="ECO:0000256" key="1">
    <source>
        <dbReference type="ARBA" id="ARBA00004323"/>
    </source>
</evidence>
<dbReference type="EMBL" id="JBCGBO010000004">
    <property type="protein sequence ID" value="KAK9210224.1"/>
    <property type="molecule type" value="Genomic_DNA"/>
</dbReference>
<keyword evidence="3" id="KW-0808">Transferase</keyword>
<keyword evidence="3" id="KW-0328">Glycosyltransferase</keyword>
<dbReference type="GO" id="GO:0016757">
    <property type="term" value="F:glycosyltransferase activity"/>
    <property type="evidence" value="ECO:0007669"/>
    <property type="project" value="UniProtKB-KW"/>
</dbReference>
<evidence type="ECO:0000256" key="3">
    <source>
        <dbReference type="ARBA" id="ARBA00022676"/>
    </source>
</evidence>
<gene>
    <name evidence="7" type="ORF">WN944_002594</name>
</gene>
<dbReference type="PANTHER" id="PTHR11062:SF124">
    <property type="entry name" value="XYLOGALACTURONAN BETA-1,3-XYLOSYLTRANSFERASE"/>
    <property type="match status" value="1"/>
</dbReference>
<sequence length="335" mass="39021">MLKRFKIWAYREGELPIVHVGPTKHIYAIEGHFIDEMESGLSPFMARHPDEAHAFFVPVSVTYIVEYVYRPITDYHRDRLVRIFNDYLRVVADKYPYWNRSAGADHFMVSCHDWAPQISHDNPEIYKNFIRVLCNANTSEGFNPIRDVPLPEFNLPPGYLTPTRIRKRTAQGASVFAFFAGGAHGDVRQLLFQHWKDKDDEIQVQDYLPKGQDYMKMMRRSKFCLCPSGFEVASPRLVEAIYVGCVPVIISDHYALPFSDVLDWSQFSIQIPVDKILEIKTILKGVSDDKYLELQRNVVQVQRHFVLNRPAKPFDALHMVLHSVWLRRLNVRMPI</sequence>
<feature type="domain" description="Exostosin GT47" evidence="6">
    <location>
        <begin position="4"/>
        <end position="284"/>
    </location>
</feature>
<evidence type="ECO:0000256" key="5">
    <source>
        <dbReference type="ARBA" id="ARBA00023034"/>
    </source>
</evidence>
<evidence type="ECO:0000313" key="8">
    <source>
        <dbReference type="Proteomes" id="UP001428341"/>
    </source>
</evidence>
<accession>A0AAP0MGV2</accession>
<organism evidence="7 8">
    <name type="scientific">Citrus x changshan-huyou</name>
    <dbReference type="NCBI Taxonomy" id="2935761"/>
    <lineage>
        <taxon>Eukaryota</taxon>
        <taxon>Viridiplantae</taxon>
        <taxon>Streptophyta</taxon>
        <taxon>Embryophyta</taxon>
        <taxon>Tracheophyta</taxon>
        <taxon>Spermatophyta</taxon>
        <taxon>Magnoliopsida</taxon>
        <taxon>eudicotyledons</taxon>
        <taxon>Gunneridae</taxon>
        <taxon>Pentapetalae</taxon>
        <taxon>rosids</taxon>
        <taxon>malvids</taxon>
        <taxon>Sapindales</taxon>
        <taxon>Rutaceae</taxon>
        <taxon>Aurantioideae</taxon>
        <taxon>Citrus</taxon>
    </lineage>
</organism>
<comment type="similarity">
    <text evidence="2">Belongs to the glycosyltransferase 47 family.</text>
</comment>
<reference evidence="7 8" key="1">
    <citation type="submission" date="2024-05" db="EMBL/GenBank/DDBJ databases">
        <title>Haplotype-resolved chromosome-level genome assembly of Huyou (Citrus changshanensis).</title>
        <authorList>
            <person name="Miao C."/>
            <person name="Chen W."/>
            <person name="Wu Y."/>
            <person name="Wang L."/>
            <person name="Zhao S."/>
            <person name="Grierson D."/>
            <person name="Xu C."/>
            <person name="Chen K."/>
        </authorList>
    </citation>
    <scope>NUCLEOTIDE SEQUENCE [LARGE SCALE GENOMIC DNA]</scope>
    <source>
        <strain evidence="7">01-14</strain>
        <tissue evidence="7">Leaf</tissue>
    </source>
</reference>
<dbReference type="AlphaFoldDB" id="A0AAP0MGV2"/>
<dbReference type="InterPro" id="IPR004263">
    <property type="entry name" value="Exostosin"/>
</dbReference>
<dbReference type="Proteomes" id="UP001428341">
    <property type="component" value="Unassembled WGS sequence"/>
</dbReference>
<dbReference type="Gene3D" id="3.40.50.2000">
    <property type="entry name" value="Glycogen Phosphorylase B"/>
    <property type="match status" value="1"/>
</dbReference>
<comment type="caution">
    <text evidence="7">The sequence shown here is derived from an EMBL/GenBank/DDBJ whole genome shotgun (WGS) entry which is preliminary data.</text>
</comment>
<evidence type="ECO:0000256" key="4">
    <source>
        <dbReference type="ARBA" id="ARBA00022968"/>
    </source>
</evidence>
<evidence type="ECO:0000259" key="6">
    <source>
        <dbReference type="Pfam" id="PF03016"/>
    </source>
</evidence>
<comment type="subcellular location">
    <subcellularLocation>
        <location evidence="1">Golgi apparatus membrane</location>
        <topology evidence="1">Single-pass type II membrane protein</topology>
    </subcellularLocation>
</comment>
<evidence type="ECO:0000313" key="7">
    <source>
        <dbReference type="EMBL" id="KAK9210224.1"/>
    </source>
</evidence>
<keyword evidence="5" id="KW-0333">Golgi apparatus</keyword>
<dbReference type="GO" id="GO:0000139">
    <property type="term" value="C:Golgi membrane"/>
    <property type="evidence" value="ECO:0007669"/>
    <property type="project" value="UniProtKB-SubCell"/>
</dbReference>
<evidence type="ECO:0000256" key="2">
    <source>
        <dbReference type="ARBA" id="ARBA00010271"/>
    </source>
</evidence>
<dbReference type="SUPFAM" id="SSF53756">
    <property type="entry name" value="UDP-Glycosyltransferase/glycogen phosphorylase"/>
    <property type="match status" value="1"/>
</dbReference>
<dbReference type="PANTHER" id="PTHR11062">
    <property type="entry name" value="EXOSTOSIN HEPARAN SULFATE GLYCOSYLTRANSFERASE -RELATED"/>
    <property type="match status" value="1"/>
</dbReference>
<name>A0AAP0MGV2_9ROSI</name>
<proteinExistence type="inferred from homology"/>
<protein>
    <recommendedName>
        <fullName evidence="6">Exostosin GT47 domain-containing protein</fullName>
    </recommendedName>
</protein>
<dbReference type="Pfam" id="PF03016">
    <property type="entry name" value="Exostosin_GT47"/>
    <property type="match status" value="1"/>
</dbReference>
<keyword evidence="4" id="KW-0735">Signal-anchor</keyword>